<keyword evidence="2" id="KW-1185">Reference proteome</keyword>
<sequence length="545" mass="62366">MAHLSPLNGALLVGLATLFWTFFVKLYQARMLLISRRRQGLPVAPNHSFLFGHLLYLKSILDRLPKDAHYQYGFGTIAREKFYETGAFYMDLWPMSGLFLTVVSPQIGVEITQTNPKLTSERPKLLRRFLKPITGGLTIFDLDEKDWKPWRAVFNKGFHSERMYSLVPSMVEEVQVFARTLRGLAEKGQICFLDPITLRFTIDMIGRTAMNTSLNAQTGYNTLADRMLSQIRWHSPNAEVNPFSHLNFVRSFVHWKNGRQIDRYIGAELDKRYEDYKAEAKSSNSKSVIDLALQEYLKSSEKLPVKLDRDFRAFAIRQIRLFIFAGYDSTGSVICYCFHLLSKHPKVLERLRAEHDEVLGSDPAAAASQLAQEPRVVNSLHYTLAVIKEVMRLFAPAGTTRAGKPGVNITDDTGNVLPTDDAILWILHVEMHRSAKYWPRPDEFLPERWIVPAGHELHPQPGAWRPFELGPRNCIGQALVLIELRVILACLIRGFEVEPAYDEWDAQHSKKGVKLYRGERAYQVEQGAAHPVNEYPCHIRLTSRM</sequence>
<evidence type="ECO:0000313" key="2">
    <source>
        <dbReference type="Proteomes" id="UP000799755"/>
    </source>
</evidence>
<reference evidence="1" key="1">
    <citation type="journal article" date="2020" name="Stud. Mycol.">
        <title>101 Dothideomycetes genomes: a test case for predicting lifestyles and emergence of pathogens.</title>
        <authorList>
            <person name="Haridas S."/>
            <person name="Albert R."/>
            <person name="Binder M."/>
            <person name="Bloem J."/>
            <person name="Labutti K."/>
            <person name="Salamov A."/>
            <person name="Andreopoulos B."/>
            <person name="Baker S."/>
            <person name="Barry K."/>
            <person name="Bills G."/>
            <person name="Bluhm B."/>
            <person name="Cannon C."/>
            <person name="Castanera R."/>
            <person name="Culley D."/>
            <person name="Daum C."/>
            <person name="Ezra D."/>
            <person name="Gonzalez J."/>
            <person name="Henrissat B."/>
            <person name="Kuo A."/>
            <person name="Liang C."/>
            <person name="Lipzen A."/>
            <person name="Lutzoni F."/>
            <person name="Magnuson J."/>
            <person name="Mondo S."/>
            <person name="Nolan M."/>
            <person name="Ohm R."/>
            <person name="Pangilinan J."/>
            <person name="Park H.-J."/>
            <person name="Ramirez L."/>
            <person name="Alfaro M."/>
            <person name="Sun H."/>
            <person name="Tritt A."/>
            <person name="Yoshinaga Y."/>
            <person name="Zwiers L.-H."/>
            <person name="Turgeon B."/>
            <person name="Goodwin S."/>
            <person name="Spatafora J."/>
            <person name="Crous P."/>
            <person name="Grigoriev I."/>
        </authorList>
    </citation>
    <scope>NUCLEOTIDE SEQUENCE</scope>
    <source>
        <strain evidence="1">ATCC 200398</strain>
    </source>
</reference>
<accession>A0ACB6Q9U6</accession>
<organism evidence="1 2">
    <name type="scientific">Lindgomyces ingoldianus</name>
    <dbReference type="NCBI Taxonomy" id="673940"/>
    <lineage>
        <taxon>Eukaryota</taxon>
        <taxon>Fungi</taxon>
        <taxon>Dikarya</taxon>
        <taxon>Ascomycota</taxon>
        <taxon>Pezizomycotina</taxon>
        <taxon>Dothideomycetes</taxon>
        <taxon>Pleosporomycetidae</taxon>
        <taxon>Pleosporales</taxon>
        <taxon>Lindgomycetaceae</taxon>
        <taxon>Lindgomyces</taxon>
    </lineage>
</organism>
<evidence type="ECO:0000313" key="1">
    <source>
        <dbReference type="EMBL" id="KAF2462892.1"/>
    </source>
</evidence>
<dbReference type="Proteomes" id="UP000799755">
    <property type="component" value="Unassembled WGS sequence"/>
</dbReference>
<gene>
    <name evidence="1" type="ORF">BDR25DRAFT_308092</name>
</gene>
<keyword evidence="1" id="KW-0503">Monooxygenase</keyword>
<dbReference type="EMBL" id="MU003559">
    <property type="protein sequence ID" value="KAF2462892.1"/>
    <property type="molecule type" value="Genomic_DNA"/>
</dbReference>
<protein>
    <submittedName>
        <fullName evidence="1">Sterigmatocystin biosynthesis P450 monooxygenase StcS</fullName>
    </submittedName>
</protein>
<comment type="caution">
    <text evidence="1">The sequence shown here is derived from an EMBL/GenBank/DDBJ whole genome shotgun (WGS) entry which is preliminary data.</text>
</comment>
<name>A0ACB6Q9U6_9PLEO</name>
<proteinExistence type="predicted"/>
<keyword evidence="1" id="KW-0560">Oxidoreductase</keyword>